<dbReference type="SUPFAM" id="SSF52317">
    <property type="entry name" value="Class I glutamine amidotransferase-like"/>
    <property type="match status" value="1"/>
</dbReference>
<protein>
    <submittedName>
        <fullName evidence="3">Aminodeoxychorismate/anthranilate synthase component II</fullName>
    </submittedName>
</protein>
<feature type="domain" description="Glutamine amidotransferase" evidence="2">
    <location>
        <begin position="3"/>
        <end position="189"/>
    </location>
</feature>
<dbReference type="Gene3D" id="3.40.50.880">
    <property type="match status" value="1"/>
</dbReference>
<dbReference type="PRINTS" id="PR00097">
    <property type="entry name" value="ANTSNTHASEII"/>
</dbReference>
<accession>A0ABS7DE58</accession>
<sequence>MLLVIDNYDSFTWNLIQYLKILKIPFCIRANDEIDANFVISLNPSGVLLSPGPGEPKDAGNCIDIVKKISKNKFESIPVLGVCLGHQIIAEAFGGSIRKAKSPMHGKISSITNIQTDIFSTTPKTFDVVRYHSLVVDKLPPDFKISAVSNDDHEVMAISSQKYHCYGIQFHPEALLTEFGLSLLDNFYKICKKDHCQI</sequence>
<comment type="caution">
    <text evidence="3">The sequence shown here is derived from an EMBL/GenBank/DDBJ whole genome shotgun (WGS) entry which is preliminary data.</text>
</comment>
<dbReference type="RefSeq" id="WP_219936280.1">
    <property type="nucleotide sequence ID" value="NZ_JAGFNY010000002.1"/>
</dbReference>
<dbReference type="NCBIfam" id="TIGR00566">
    <property type="entry name" value="trpG_papA"/>
    <property type="match status" value="1"/>
</dbReference>
<dbReference type="InterPro" id="IPR006221">
    <property type="entry name" value="TrpG/PapA_dom"/>
</dbReference>
<dbReference type="InterPro" id="IPR029062">
    <property type="entry name" value="Class_I_gatase-like"/>
</dbReference>
<dbReference type="EMBL" id="JAGFNY010000002">
    <property type="protein sequence ID" value="MBW7569591.1"/>
    <property type="molecule type" value="Genomic_DNA"/>
</dbReference>
<dbReference type="InterPro" id="IPR050472">
    <property type="entry name" value="Anth_synth/Amidotransfase"/>
</dbReference>
<dbReference type="PANTHER" id="PTHR43418">
    <property type="entry name" value="MULTIFUNCTIONAL TRYPTOPHAN BIOSYNTHESIS PROTEIN-RELATED"/>
    <property type="match status" value="1"/>
</dbReference>
<reference evidence="3 4" key="1">
    <citation type="submission" date="2021-03" db="EMBL/GenBank/DDBJ databases">
        <title>Succinivibrio sp. nov. isolated from feces of cow.</title>
        <authorList>
            <person name="Choi J.-Y."/>
        </authorList>
    </citation>
    <scope>NUCLEOTIDE SEQUENCE [LARGE SCALE GENOMIC DNA]</scope>
    <source>
        <strain evidence="3 4">AGMB01872</strain>
    </source>
</reference>
<dbReference type="CDD" id="cd01743">
    <property type="entry name" value="GATase1_Anthranilate_Synthase"/>
    <property type="match status" value="1"/>
</dbReference>
<dbReference type="PRINTS" id="PR00096">
    <property type="entry name" value="GATASE"/>
</dbReference>
<dbReference type="PROSITE" id="PS51273">
    <property type="entry name" value="GATASE_TYPE_1"/>
    <property type="match status" value="1"/>
</dbReference>
<dbReference type="Proteomes" id="UP000731465">
    <property type="component" value="Unassembled WGS sequence"/>
</dbReference>
<dbReference type="InterPro" id="IPR017926">
    <property type="entry name" value="GATASE"/>
</dbReference>
<proteinExistence type="predicted"/>
<dbReference type="PANTHER" id="PTHR43418:SF4">
    <property type="entry name" value="MULTIFUNCTIONAL TRYPTOPHAN BIOSYNTHESIS PROTEIN"/>
    <property type="match status" value="1"/>
</dbReference>
<dbReference type="PRINTS" id="PR00099">
    <property type="entry name" value="CPSGATASE"/>
</dbReference>
<evidence type="ECO:0000256" key="1">
    <source>
        <dbReference type="ARBA" id="ARBA00022962"/>
    </source>
</evidence>
<gene>
    <name evidence="3" type="ORF">J5V48_01640</name>
</gene>
<evidence type="ECO:0000259" key="2">
    <source>
        <dbReference type="Pfam" id="PF00117"/>
    </source>
</evidence>
<evidence type="ECO:0000313" key="3">
    <source>
        <dbReference type="EMBL" id="MBW7569591.1"/>
    </source>
</evidence>
<name>A0ABS7DE58_9GAMM</name>
<evidence type="ECO:0000313" key="4">
    <source>
        <dbReference type="Proteomes" id="UP000731465"/>
    </source>
</evidence>
<keyword evidence="1" id="KW-0315">Glutamine amidotransferase</keyword>
<dbReference type="Pfam" id="PF00117">
    <property type="entry name" value="GATase"/>
    <property type="match status" value="1"/>
</dbReference>
<keyword evidence="4" id="KW-1185">Reference proteome</keyword>
<organism evidence="3 4">
    <name type="scientific">Succinivibrio faecicola</name>
    <dbReference type="NCBI Taxonomy" id="2820300"/>
    <lineage>
        <taxon>Bacteria</taxon>
        <taxon>Pseudomonadati</taxon>
        <taxon>Pseudomonadota</taxon>
        <taxon>Gammaproteobacteria</taxon>
        <taxon>Aeromonadales</taxon>
        <taxon>Succinivibrionaceae</taxon>
        <taxon>Succinivibrio</taxon>
    </lineage>
</organism>